<dbReference type="STRING" id="1313304.CALK_2138"/>
<name>U7D5Z7_9BACT</name>
<reference evidence="1 2" key="1">
    <citation type="journal article" date="2013" name="Environ. Microbiol.">
        <title>Genome analysis of Chitinivibrio alkaliphilus gen. nov., sp. nov., a novel extremely haloalkaliphilic anaerobic chitinolytic bacterium from the candidate phylum Termite Group 3.</title>
        <authorList>
            <person name="Sorokin D.Y."/>
            <person name="Gumerov V.M."/>
            <person name="Rakitin A.L."/>
            <person name="Beletsky A.V."/>
            <person name="Damste J.S."/>
            <person name="Muyzer G."/>
            <person name="Mardanov A.V."/>
            <person name="Ravin N.V."/>
        </authorList>
    </citation>
    <scope>NUCLEOTIDE SEQUENCE [LARGE SCALE GENOMIC DNA]</scope>
    <source>
        <strain evidence="1 2">ACht1</strain>
    </source>
</reference>
<accession>U7D5Z7</accession>
<evidence type="ECO:0000313" key="1">
    <source>
        <dbReference type="EMBL" id="ERP31001.1"/>
    </source>
</evidence>
<evidence type="ECO:0000313" key="2">
    <source>
        <dbReference type="Proteomes" id="UP000017148"/>
    </source>
</evidence>
<comment type="caution">
    <text evidence="1">The sequence shown here is derived from an EMBL/GenBank/DDBJ whole genome shotgun (WGS) entry which is preliminary data.</text>
</comment>
<dbReference type="Proteomes" id="UP000017148">
    <property type="component" value="Unassembled WGS sequence"/>
</dbReference>
<dbReference type="EMBL" id="ASJR01000023">
    <property type="protein sequence ID" value="ERP31001.1"/>
    <property type="molecule type" value="Genomic_DNA"/>
</dbReference>
<organism evidence="1 2">
    <name type="scientific">Chitinivibrio alkaliphilus ACht1</name>
    <dbReference type="NCBI Taxonomy" id="1313304"/>
    <lineage>
        <taxon>Bacteria</taxon>
        <taxon>Pseudomonadati</taxon>
        <taxon>Fibrobacterota</taxon>
        <taxon>Chitinivibrionia</taxon>
        <taxon>Chitinivibrionales</taxon>
        <taxon>Chitinivibrionaceae</taxon>
        <taxon>Chitinivibrio</taxon>
    </lineage>
</organism>
<dbReference type="AlphaFoldDB" id="U7D5Z7"/>
<proteinExistence type="predicted"/>
<protein>
    <submittedName>
        <fullName evidence="1">Uncharacterized protein</fullName>
    </submittedName>
</protein>
<sequence>MLIMRHRSYRDVAIPVNHQKEIFPPRALPVEQDTRGATDIDLKGINIRYPQETMQGPDI</sequence>
<gene>
    <name evidence="1" type="ORF">CALK_2138</name>
</gene>
<keyword evidence="2" id="KW-1185">Reference proteome</keyword>